<dbReference type="AlphaFoldDB" id="A0A2I2GHW1"/>
<protein>
    <submittedName>
        <fullName evidence="2">Uncharacterized protein</fullName>
    </submittedName>
</protein>
<dbReference type="RefSeq" id="XP_024707775.1">
    <property type="nucleotide sequence ID" value="XM_024852940.1"/>
</dbReference>
<dbReference type="OrthoDB" id="4442753at2759"/>
<reference evidence="2 3" key="1">
    <citation type="submission" date="2016-12" db="EMBL/GenBank/DDBJ databases">
        <title>The genomes of Aspergillus section Nigri reveals drivers in fungal speciation.</title>
        <authorList>
            <consortium name="DOE Joint Genome Institute"/>
            <person name="Vesth T.C."/>
            <person name="Nybo J."/>
            <person name="Theobald S."/>
            <person name="Brandl J."/>
            <person name="Frisvad J.C."/>
            <person name="Nielsen K.F."/>
            <person name="Lyhne E.K."/>
            <person name="Kogle M.E."/>
            <person name="Kuo A."/>
            <person name="Riley R."/>
            <person name="Clum A."/>
            <person name="Nolan M."/>
            <person name="Lipzen A."/>
            <person name="Salamov A."/>
            <person name="Henrissat B."/>
            <person name="Wiebenga A."/>
            <person name="De Vries R.P."/>
            <person name="Grigoriev I.V."/>
            <person name="Mortensen U.H."/>
            <person name="Andersen M.R."/>
            <person name="Baker S.E."/>
        </authorList>
    </citation>
    <scope>NUCLEOTIDE SEQUENCE [LARGE SCALE GENOMIC DNA]</scope>
    <source>
        <strain evidence="2 3">IBT 23096</strain>
    </source>
</reference>
<dbReference type="Proteomes" id="UP000234275">
    <property type="component" value="Unassembled WGS sequence"/>
</dbReference>
<comment type="caution">
    <text evidence="2">The sequence shown here is derived from an EMBL/GenBank/DDBJ whole genome shotgun (WGS) entry which is preliminary data.</text>
</comment>
<organism evidence="2 3">
    <name type="scientific">Aspergillus steynii IBT 23096</name>
    <dbReference type="NCBI Taxonomy" id="1392250"/>
    <lineage>
        <taxon>Eukaryota</taxon>
        <taxon>Fungi</taxon>
        <taxon>Dikarya</taxon>
        <taxon>Ascomycota</taxon>
        <taxon>Pezizomycotina</taxon>
        <taxon>Eurotiomycetes</taxon>
        <taxon>Eurotiomycetidae</taxon>
        <taxon>Eurotiales</taxon>
        <taxon>Aspergillaceae</taxon>
        <taxon>Aspergillus</taxon>
        <taxon>Aspergillus subgen. Circumdati</taxon>
    </lineage>
</organism>
<keyword evidence="3" id="KW-1185">Reference proteome</keyword>
<sequence length="161" mass="18710">MAPRLAYLVKGIMSFKTRGRKNDVSDDQDDQTPLVEKQDDKPPTVEEQGKEAPTVKDQDKKSVCHEYEVFVHTPNPNLSPRQEIEFFLDKVKEGRVEVIKKKYDYLLKDRRGLCIYVTHKSRRCEDVVECIRCILESTKRDPGIDHCKLIRHCPRLPGEAD</sequence>
<accession>A0A2I2GHW1</accession>
<dbReference type="VEuPathDB" id="FungiDB:P170DRAFT_472365"/>
<feature type="compositionally biased region" description="Basic and acidic residues" evidence="1">
    <location>
        <begin position="36"/>
        <end position="60"/>
    </location>
</feature>
<evidence type="ECO:0000256" key="1">
    <source>
        <dbReference type="SAM" id="MobiDB-lite"/>
    </source>
</evidence>
<name>A0A2I2GHW1_9EURO</name>
<feature type="region of interest" description="Disordered" evidence="1">
    <location>
        <begin position="19"/>
        <end position="60"/>
    </location>
</feature>
<dbReference type="EMBL" id="MSFO01000002">
    <property type="protein sequence ID" value="PLB52473.1"/>
    <property type="molecule type" value="Genomic_DNA"/>
</dbReference>
<evidence type="ECO:0000313" key="3">
    <source>
        <dbReference type="Proteomes" id="UP000234275"/>
    </source>
</evidence>
<gene>
    <name evidence="2" type="ORF">P170DRAFT_472365</name>
</gene>
<proteinExistence type="predicted"/>
<evidence type="ECO:0000313" key="2">
    <source>
        <dbReference type="EMBL" id="PLB52473.1"/>
    </source>
</evidence>
<dbReference type="GeneID" id="36560638"/>